<sequence>MSELLALLAPPCVGALIGYVTNKVAIRMLFRPLRPWHLCGWRLPFTPGIIPAKRHALALRIGEMVGARLLTADSISRAIAAETFQQQLQALMARQIAAFCGRDWPPLSALFLPDHADELAALQKQASKALAGWLQAFLTGPGAEARLAPLLTGTGARLQEASLEPFMQRLLAQALAGSGESLGRFCQALLRQAAAEGLALIDLVPEDLSRRLAVFMQAQGPLILERVADEVLAQERRPQVLELLVALVYQVLGSLGALGAIAQGFFESGAMAGKIDRYLDSHGDEVRGWLTSPPLQRQLATVLEESVDVLLRRPLADLLNELPPGELDALCRNLGERLVAALPGPAANAHLARQLALGLTRLLRAAPDGKTSLSAPVAAFFREEAGQALLRDMAAALVRQLFSGAPGPILGPLFRQFPDSTRELVKTRLVRLGKELLLRELPGLVQALNFRELISEKIDALDLLQLEQLLLGIMAEQFRYINLFGAVLGFLIGGLNLALQGLR</sequence>
<evidence type="ECO:0000256" key="3">
    <source>
        <dbReference type="ARBA" id="ARBA00022692"/>
    </source>
</evidence>
<reference evidence="7 8" key="1">
    <citation type="journal article" date="2018" name="MBio">
        <title>Insights into the evolution of host association through the isolation and characterization of a novel human periodontal pathobiont, Desulfobulbus oralis.</title>
        <authorList>
            <person name="Cross K.L."/>
            <person name="Chirania P."/>
            <person name="Xiong W."/>
            <person name="Beall C.J."/>
            <person name="Elkins J.G."/>
            <person name="Giannone R.J."/>
            <person name="Griffen A.L."/>
            <person name="Guss A.M."/>
            <person name="Hettich R.L."/>
            <person name="Joshi S.S."/>
            <person name="Mokrzan E.M."/>
            <person name="Martin R.K."/>
            <person name="Zhulin I.B."/>
            <person name="Leys E.J."/>
            <person name="Podar M."/>
        </authorList>
    </citation>
    <scope>NUCLEOTIDE SEQUENCE [LARGE SCALE GENOMIC DNA]</scope>
    <source>
        <strain evidence="7 8">ORNL</strain>
    </source>
</reference>
<keyword evidence="4 6" id="KW-1133">Transmembrane helix</keyword>
<feature type="transmembrane region" description="Helical" evidence="6">
    <location>
        <begin position="480"/>
        <end position="499"/>
    </location>
</feature>
<dbReference type="GO" id="GO:0012505">
    <property type="term" value="C:endomembrane system"/>
    <property type="evidence" value="ECO:0007669"/>
    <property type="project" value="UniProtKB-SubCell"/>
</dbReference>
<dbReference type="Pfam" id="PF04286">
    <property type="entry name" value="DUF445"/>
    <property type="match status" value="1"/>
</dbReference>
<evidence type="ECO:0000256" key="1">
    <source>
        <dbReference type="ARBA" id="ARBA00004308"/>
    </source>
</evidence>
<dbReference type="RefSeq" id="WP_104935951.1">
    <property type="nucleotide sequence ID" value="NZ_CP021255.1"/>
</dbReference>
<evidence type="ECO:0000256" key="5">
    <source>
        <dbReference type="ARBA" id="ARBA00023136"/>
    </source>
</evidence>
<gene>
    <name evidence="7" type="ORF">CAY53_03470</name>
</gene>
<evidence type="ECO:0000256" key="2">
    <source>
        <dbReference type="ARBA" id="ARBA00008053"/>
    </source>
</evidence>
<name>A0A2L1GM21_9BACT</name>
<dbReference type="OrthoDB" id="3631561at2"/>
<dbReference type="Proteomes" id="UP000239867">
    <property type="component" value="Chromosome"/>
</dbReference>
<comment type="similarity">
    <text evidence="2">Belongs to the UPF0754 family.</text>
</comment>
<protein>
    <recommendedName>
        <fullName evidence="9">DUF445 domain-containing protein</fullName>
    </recommendedName>
</protein>
<keyword evidence="8" id="KW-1185">Reference proteome</keyword>
<dbReference type="PANTHER" id="PTHR35791">
    <property type="entry name" value="UPF0754 MEMBRANE PROTEIN YHEB"/>
    <property type="match status" value="1"/>
</dbReference>
<evidence type="ECO:0008006" key="9">
    <source>
        <dbReference type="Google" id="ProtNLM"/>
    </source>
</evidence>
<keyword evidence="5 6" id="KW-0472">Membrane</keyword>
<proteinExistence type="inferred from homology"/>
<keyword evidence="3 6" id="KW-0812">Transmembrane</keyword>
<dbReference type="PANTHER" id="PTHR35791:SF1">
    <property type="entry name" value="UPF0754 MEMBRANE PROTEIN YHEB"/>
    <property type="match status" value="1"/>
</dbReference>
<dbReference type="EMBL" id="CP021255">
    <property type="protein sequence ID" value="AVD70657.1"/>
    <property type="molecule type" value="Genomic_DNA"/>
</dbReference>
<evidence type="ECO:0000256" key="6">
    <source>
        <dbReference type="SAM" id="Phobius"/>
    </source>
</evidence>
<dbReference type="AlphaFoldDB" id="A0A2L1GM21"/>
<evidence type="ECO:0000313" key="8">
    <source>
        <dbReference type="Proteomes" id="UP000239867"/>
    </source>
</evidence>
<dbReference type="InterPro" id="IPR007383">
    <property type="entry name" value="DUF445"/>
</dbReference>
<dbReference type="KEGG" id="deo:CAY53_03470"/>
<evidence type="ECO:0000313" key="7">
    <source>
        <dbReference type="EMBL" id="AVD70657.1"/>
    </source>
</evidence>
<comment type="subcellular location">
    <subcellularLocation>
        <location evidence="1">Endomembrane system</location>
    </subcellularLocation>
</comment>
<organism evidence="7 8">
    <name type="scientific">Desulfobulbus oralis</name>
    <dbReference type="NCBI Taxonomy" id="1986146"/>
    <lineage>
        <taxon>Bacteria</taxon>
        <taxon>Pseudomonadati</taxon>
        <taxon>Thermodesulfobacteriota</taxon>
        <taxon>Desulfobulbia</taxon>
        <taxon>Desulfobulbales</taxon>
        <taxon>Desulfobulbaceae</taxon>
        <taxon>Desulfobulbus</taxon>
    </lineage>
</organism>
<evidence type="ECO:0000256" key="4">
    <source>
        <dbReference type="ARBA" id="ARBA00022989"/>
    </source>
</evidence>
<accession>A0A2L1GM21</accession>